<dbReference type="Proteomes" id="UP001165679">
    <property type="component" value="Unassembled WGS sequence"/>
</dbReference>
<evidence type="ECO:0000313" key="2">
    <source>
        <dbReference type="Proteomes" id="UP001165679"/>
    </source>
</evidence>
<reference evidence="1" key="1">
    <citation type="submission" date="2022-09" db="EMBL/GenBank/DDBJ databases">
        <title>Rhodovastum sp. nov. RN2-1 isolated from soil in Seongnam, South Korea.</title>
        <authorList>
            <person name="Le N.T."/>
        </authorList>
    </citation>
    <scope>NUCLEOTIDE SEQUENCE</scope>
    <source>
        <strain evidence="1">RN2-1</strain>
    </source>
</reference>
<keyword evidence="2" id="KW-1185">Reference proteome</keyword>
<organism evidence="1 2">
    <name type="scientific">Limobrevibacterium gyesilva</name>
    <dbReference type="NCBI Taxonomy" id="2991712"/>
    <lineage>
        <taxon>Bacteria</taxon>
        <taxon>Pseudomonadati</taxon>
        <taxon>Pseudomonadota</taxon>
        <taxon>Alphaproteobacteria</taxon>
        <taxon>Acetobacterales</taxon>
        <taxon>Acetobacteraceae</taxon>
        <taxon>Limobrevibacterium</taxon>
    </lineage>
</organism>
<dbReference type="AlphaFoldDB" id="A0AA41YS40"/>
<evidence type="ECO:0000313" key="1">
    <source>
        <dbReference type="EMBL" id="MCW3477532.1"/>
    </source>
</evidence>
<comment type="caution">
    <text evidence="1">The sequence shown here is derived from an EMBL/GenBank/DDBJ whole genome shotgun (WGS) entry which is preliminary data.</text>
</comment>
<gene>
    <name evidence="1" type="ORF">OL599_23480</name>
</gene>
<sequence>MTRKGRAKSVNAASGTDRLKLARAYLKAARNEVLLAEPGDIGNPAMSHIVTAAIAFTDALTASYAGRANQQDHAATVKALCDALGARLKSRNSTLASRSDGHLIQSGNFHHHCGR</sequence>
<accession>A0AA41YS40</accession>
<dbReference type="EMBL" id="JAPDNT010000040">
    <property type="protein sequence ID" value="MCW3477532.1"/>
    <property type="molecule type" value="Genomic_DNA"/>
</dbReference>
<name>A0AA41YS40_9PROT</name>
<proteinExistence type="predicted"/>
<protein>
    <submittedName>
        <fullName evidence="1">Uncharacterized protein</fullName>
    </submittedName>
</protein>
<dbReference type="RefSeq" id="WP_264716482.1">
    <property type="nucleotide sequence ID" value="NZ_JAPDNT010000040.1"/>
</dbReference>
<reference evidence="1" key="2">
    <citation type="submission" date="2022-10" db="EMBL/GenBank/DDBJ databases">
        <authorList>
            <person name="Trinh H.N."/>
        </authorList>
    </citation>
    <scope>NUCLEOTIDE SEQUENCE</scope>
    <source>
        <strain evidence="1">RN2-1</strain>
    </source>
</reference>